<dbReference type="InterPro" id="IPR012349">
    <property type="entry name" value="Split_barrel_FMN-bd"/>
</dbReference>
<reference evidence="2" key="1">
    <citation type="submission" date="2024-10" db="EMBL/GenBank/DDBJ databases">
        <authorList>
            <person name="Ryan C."/>
        </authorList>
    </citation>
    <scope>NUCLEOTIDE SEQUENCE [LARGE SCALE GENOMIC DNA]</scope>
</reference>
<dbReference type="InterPro" id="IPR019595">
    <property type="entry name" value="DUF2470"/>
</dbReference>
<name>A0ABC9BCG0_9POAL</name>
<gene>
    <name evidence="2" type="ORF">URODEC1_LOCUS63553</name>
    <name evidence="3" type="ORF">URODEC1_LOCUS66220</name>
</gene>
<dbReference type="PANTHER" id="PTHR13343">
    <property type="entry name" value="CREG1 PROTEIN"/>
    <property type="match status" value="1"/>
</dbReference>
<dbReference type="Proteomes" id="UP001497457">
    <property type="component" value="Chromosome 25rd"/>
</dbReference>
<dbReference type="EMBL" id="OZ075135">
    <property type="protein sequence ID" value="CAL4997794.1"/>
    <property type="molecule type" value="Genomic_DNA"/>
</dbReference>
<evidence type="ECO:0000259" key="1">
    <source>
        <dbReference type="Pfam" id="PF10615"/>
    </source>
</evidence>
<dbReference type="EMBL" id="OZ075136">
    <property type="protein sequence ID" value="CAL5003031.1"/>
    <property type="molecule type" value="Genomic_DNA"/>
</dbReference>
<organism evidence="2 4">
    <name type="scientific">Urochloa decumbens</name>
    <dbReference type="NCBI Taxonomy" id="240449"/>
    <lineage>
        <taxon>Eukaryota</taxon>
        <taxon>Viridiplantae</taxon>
        <taxon>Streptophyta</taxon>
        <taxon>Embryophyta</taxon>
        <taxon>Tracheophyta</taxon>
        <taxon>Spermatophyta</taxon>
        <taxon>Magnoliopsida</taxon>
        <taxon>Liliopsida</taxon>
        <taxon>Poales</taxon>
        <taxon>Poaceae</taxon>
        <taxon>PACMAD clade</taxon>
        <taxon>Panicoideae</taxon>
        <taxon>Panicodae</taxon>
        <taxon>Paniceae</taxon>
        <taxon>Melinidinae</taxon>
        <taxon>Urochloa</taxon>
    </lineage>
</organism>
<evidence type="ECO:0000313" key="4">
    <source>
        <dbReference type="Proteomes" id="UP001497457"/>
    </source>
</evidence>
<keyword evidence="4" id="KW-1185">Reference proteome</keyword>
<accession>A0ABC9BCG0</accession>
<proteinExistence type="predicted"/>
<dbReference type="SUPFAM" id="SSF50475">
    <property type="entry name" value="FMN-binding split barrel"/>
    <property type="match status" value="1"/>
</dbReference>
<dbReference type="Pfam" id="PF10615">
    <property type="entry name" value="DUF2470"/>
    <property type="match status" value="1"/>
</dbReference>
<dbReference type="Proteomes" id="UP001497457">
    <property type="component" value="Chromosome 26rd"/>
</dbReference>
<dbReference type="AlphaFoldDB" id="A0ABC9BCG0"/>
<sequence length="174" mass="20305">MLGALTKPSDESVLKKLSTRWQKKFGEEIDQDLLYLISVDRVLHMEDFNEDGMWVVPSEYTSAEPDPLRNYAENLVEEFNSKSAEDVHRIYSIYVESDLQVVDVKMIWVDRLGFDLHVHSGEDVFAVRIPFPREVSDEKGVKSSFNMMSHHAWEVEKSYTSPDFEKVQFLKKVR</sequence>
<dbReference type="InterPro" id="IPR037119">
    <property type="entry name" value="Haem_oxidase_HugZ-like_sf"/>
</dbReference>
<protein>
    <recommendedName>
        <fullName evidence="1">DUF2470 domain-containing protein</fullName>
    </recommendedName>
</protein>
<evidence type="ECO:0000313" key="3">
    <source>
        <dbReference type="EMBL" id="CAL5003031.1"/>
    </source>
</evidence>
<evidence type="ECO:0000313" key="2">
    <source>
        <dbReference type="EMBL" id="CAL4997794.1"/>
    </source>
</evidence>
<dbReference type="Gene3D" id="3.20.180.10">
    <property type="entry name" value="PNP-oxidase-like"/>
    <property type="match status" value="1"/>
</dbReference>
<dbReference type="PANTHER" id="PTHR13343:SF22">
    <property type="entry name" value="GLUTAMYL-TRNA REDUCTASE-BINDING PROTEIN, CHLOROPLASTIC"/>
    <property type="match status" value="1"/>
</dbReference>
<feature type="domain" description="DUF2470" evidence="1">
    <location>
        <begin position="74"/>
        <end position="146"/>
    </location>
</feature>
<dbReference type="GO" id="GO:0005737">
    <property type="term" value="C:cytoplasm"/>
    <property type="evidence" value="ECO:0007669"/>
    <property type="project" value="UniProtKB-ARBA"/>
</dbReference>
<dbReference type="FunFam" id="3.20.180.10:FF:000001">
    <property type="entry name" value="Glutamyl-tRNA reductase-binding protein chloroplastic"/>
    <property type="match status" value="1"/>
</dbReference>
<dbReference type="Gene3D" id="2.30.110.10">
    <property type="entry name" value="Electron Transport, Fmn-binding Protein, Chain A"/>
    <property type="match status" value="1"/>
</dbReference>